<feature type="region of interest" description="Disordered" evidence="1">
    <location>
        <begin position="1"/>
        <end position="20"/>
    </location>
</feature>
<organism evidence="2 3">
    <name type="scientific">Steinernema glaseri</name>
    <dbReference type="NCBI Taxonomy" id="37863"/>
    <lineage>
        <taxon>Eukaryota</taxon>
        <taxon>Metazoa</taxon>
        <taxon>Ecdysozoa</taxon>
        <taxon>Nematoda</taxon>
        <taxon>Chromadorea</taxon>
        <taxon>Rhabditida</taxon>
        <taxon>Tylenchina</taxon>
        <taxon>Panagrolaimomorpha</taxon>
        <taxon>Strongyloidoidea</taxon>
        <taxon>Steinernematidae</taxon>
        <taxon>Steinernema</taxon>
    </lineage>
</organism>
<proteinExistence type="predicted"/>
<accession>A0A1I7YGM2</accession>
<feature type="region of interest" description="Disordered" evidence="1">
    <location>
        <begin position="25"/>
        <end position="69"/>
    </location>
</feature>
<name>A0A1I7YGM2_9BILA</name>
<evidence type="ECO:0000256" key="1">
    <source>
        <dbReference type="SAM" id="MobiDB-lite"/>
    </source>
</evidence>
<reference evidence="3" key="1">
    <citation type="submission" date="2016-11" db="UniProtKB">
        <authorList>
            <consortium name="WormBaseParasite"/>
        </authorList>
    </citation>
    <scope>IDENTIFICATION</scope>
</reference>
<evidence type="ECO:0000313" key="2">
    <source>
        <dbReference type="Proteomes" id="UP000095287"/>
    </source>
</evidence>
<dbReference type="Proteomes" id="UP000095287">
    <property type="component" value="Unplaced"/>
</dbReference>
<dbReference type="WBParaSite" id="L893_g16103.t1">
    <property type="protein sequence ID" value="L893_g16103.t1"/>
    <property type="gene ID" value="L893_g16103"/>
</dbReference>
<evidence type="ECO:0000313" key="3">
    <source>
        <dbReference type="WBParaSite" id="L893_g16103.t1"/>
    </source>
</evidence>
<sequence>MWVQGRKTETMGAPRGLLGRDSAARVEGMRPSGQQETSACALLSQSRLRNRRTSTRRSPYIYENKRKCQ</sequence>
<keyword evidence="2" id="KW-1185">Reference proteome</keyword>
<protein>
    <submittedName>
        <fullName evidence="3">Uncharacterized protein</fullName>
    </submittedName>
</protein>
<dbReference type="AlphaFoldDB" id="A0A1I7YGM2"/>